<reference evidence="2" key="1">
    <citation type="submission" date="2019-10" db="EMBL/GenBank/DDBJ databases">
        <authorList>
            <consortium name="PulseNet: The National Subtyping Network for Foodborne Disease Surveillance"/>
            <person name="Tarr C.L."/>
            <person name="Trees E."/>
            <person name="Katz L.S."/>
            <person name="Carleton-Romer H.A."/>
            <person name="Stroika S."/>
            <person name="Kucerova Z."/>
            <person name="Roache K.F."/>
            <person name="Sabol A.L."/>
            <person name="Besser J."/>
            <person name="Gerner-Smidt P."/>
        </authorList>
    </citation>
    <scope>NUCLEOTIDE SEQUENCE</scope>
    <source>
        <strain evidence="2">PNUSAS102632</strain>
    </source>
</reference>
<dbReference type="Pfam" id="PF08867">
    <property type="entry name" value="FRG"/>
    <property type="match status" value="1"/>
</dbReference>
<dbReference type="RefSeq" id="WP_023244911.1">
    <property type="nucleotide sequence ID" value="NZ_MXUK01000007.1"/>
</dbReference>
<dbReference type="SMART" id="SM00901">
    <property type="entry name" value="FRG"/>
    <property type="match status" value="1"/>
</dbReference>
<evidence type="ECO:0000313" key="2">
    <source>
        <dbReference type="EMBL" id="EDF5514085.1"/>
    </source>
</evidence>
<sequence length="339" mass="39253">MSIVTEINCTTAKDFLDKITPWSSPYQLSNYVFRGHAESTFNLHPNILRKKNNQELLKIAKVYLAKGRHSEVLSKIGLTNLQFYHSSIELTILRKFYKTANENGLFVPNSELMSLRMETGKYISLGVILKLCGHTTWLNKDSIEIAALAQHYGLPTRLIDWSYNQYIASFFASNLINKPNKEKKISLWMLNYKQLNNVFTSPLTDVRIFSPHYQWNENARSQRGLFTYIESKHDKNTSDLLTDFLESYQSTKIISTDSKFDSLYTDYRTFDVALENAINIYNSKKSEQKELEDCLIKITLPQSEAIKLNKYLREIRISESTIFPGYSGVVEDLKSVLRM</sequence>
<gene>
    <name evidence="2" type="ORF">GB848_14015</name>
</gene>
<proteinExistence type="predicted"/>
<accession>A0A628V3X1</accession>
<dbReference type="AlphaFoldDB" id="A0A628V3X1"/>
<dbReference type="InterPro" id="IPR014966">
    <property type="entry name" value="FRG-dom"/>
</dbReference>
<comment type="caution">
    <text evidence="2">The sequence shown here is derived from an EMBL/GenBank/DDBJ whole genome shotgun (WGS) entry which is preliminary data.</text>
</comment>
<protein>
    <submittedName>
        <fullName evidence="2">FRG domain-containing protein</fullName>
    </submittedName>
</protein>
<evidence type="ECO:0000259" key="1">
    <source>
        <dbReference type="SMART" id="SM00901"/>
    </source>
</evidence>
<dbReference type="EMBL" id="AAMBER010000008">
    <property type="protein sequence ID" value="EDF5514085.1"/>
    <property type="molecule type" value="Genomic_DNA"/>
</dbReference>
<name>A0A628V3X1_SALER</name>
<organism evidence="2">
    <name type="scientific">Salmonella enterica</name>
    <name type="common">Salmonella choleraesuis</name>
    <dbReference type="NCBI Taxonomy" id="28901"/>
    <lineage>
        <taxon>Bacteria</taxon>
        <taxon>Pseudomonadati</taxon>
        <taxon>Pseudomonadota</taxon>
        <taxon>Gammaproteobacteria</taxon>
        <taxon>Enterobacterales</taxon>
        <taxon>Enterobacteriaceae</taxon>
        <taxon>Salmonella</taxon>
    </lineage>
</organism>
<feature type="domain" description="FRG" evidence="1">
    <location>
        <begin position="27"/>
        <end position="186"/>
    </location>
</feature>